<accession>A0A914DBS0</accession>
<keyword evidence="1" id="KW-1185">Reference proteome</keyword>
<proteinExistence type="predicted"/>
<sequence>ALQKYDENNDNIKRSLKRFSKREKKEYKKKESSDMLRPKNVDLASHLYKEVPQTTFTRTISNPEIVMKKRREKNLLNKLKEIGHAITSGASTPSFYSYGYAICTTVAKANANSGSCAYEMQLVALALALANATANS</sequence>
<protein>
    <submittedName>
        <fullName evidence="2">Uncharacterized protein</fullName>
    </submittedName>
</protein>
<dbReference type="PANTHER" id="PTHR10398">
    <property type="entry name" value="AFADIN"/>
    <property type="match status" value="1"/>
</dbReference>
<dbReference type="Proteomes" id="UP000887540">
    <property type="component" value="Unplaced"/>
</dbReference>
<evidence type="ECO:0000313" key="2">
    <source>
        <dbReference type="WBParaSite" id="ACRNAN_scaffold21368.g28781.t1"/>
    </source>
</evidence>
<dbReference type="AlphaFoldDB" id="A0A914DBS0"/>
<dbReference type="GO" id="GO:0005912">
    <property type="term" value="C:adherens junction"/>
    <property type="evidence" value="ECO:0007669"/>
    <property type="project" value="TreeGrafter"/>
</dbReference>
<organism evidence="1 2">
    <name type="scientific">Acrobeloides nanus</name>
    <dbReference type="NCBI Taxonomy" id="290746"/>
    <lineage>
        <taxon>Eukaryota</taxon>
        <taxon>Metazoa</taxon>
        <taxon>Ecdysozoa</taxon>
        <taxon>Nematoda</taxon>
        <taxon>Chromadorea</taxon>
        <taxon>Rhabditida</taxon>
        <taxon>Tylenchina</taxon>
        <taxon>Cephalobomorpha</taxon>
        <taxon>Cephaloboidea</taxon>
        <taxon>Cephalobidae</taxon>
        <taxon>Acrobeloides</taxon>
    </lineage>
</organism>
<dbReference type="PANTHER" id="PTHR10398:SF2">
    <property type="entry name" value="AFADIN"/>
    <property type="match status" value="1"/>
</dbReference>
<reference evidence="2" key="1">
    <citation type="submission" date="2022-11" db="UniProtKB">
        <authorList>
            <consortium name="WormBaseParasite"/>
        </authorList>
    </citation>
    <scope>IDENTIFICATION</scope>
</reference>
<name>A0A914DBS0_9BILA</name>
<dbReference type="GO" id="GO:0050839">
    <property type="term" value="F:cell adhesion molecule binding"/>
    <property type="evidence" value="ECO:0007669"/>
    <property type="project" value="TreeGrafter"/>
</dbReference>
<dbReference type="GO" id="GO:0032880">
    <property type="term" value="P:regulation of protein localization"/>
    <property type="evidence" value="ECO:0007669"/>
    <property type="project" value="TreeGrafter"/>
</dbReference>
<evidence type="ECO:0000313" key="1">
    <source>
        <dbReference type="Proteomes" id="UP000887540"/>
    </source>
</evidence>
<dbReference type="WBParaSite" id="ACRNAN_scaffold21368.g28781.t1">
    <property type="protein sequence ID" value="ACRNAN_scaffold21368.g28781.t1"/>
    <property type="gene ID" value="ACRNAN_scaffold21368.g28781"/>
</dbReference>
<dbReference type="InterPro" id="IPR028842">
    <property type="entry name" value="Afadin"/>
</dbReference>